<dbReference type="AlphaFoldDB" id="A0A6M1TFT7"/>
<dbReference type="GO" id="GO:0000156">
    <property type="term" value="F:phosphorelay response regulator activity"/>
    <property type="evidence" value="ECO:0007669"/>
    <property type="project" value="InterPro"/>
</dbReference>
<dbReference type="Proteomes" id="UP000479132">
    <property type="component" value="Unassembled WGS sequence"/>
</dbReference>
<gene>
    <name evidence="4" type="ORF">G3569_14945</name>
</gene>
<dbReference type="Pfam" id="PF04397">
    <property type="entry name" value="LytTR"/>
    <property type="match status" value="1"/>
</dbReference>
<keyword evidence="1" id="KW-0597">Phosphoprotein</keyword>
<evidence type="ECO:0000259" key="3">
    <source>
        <dbReference type="PROSITE" id="PS50930"/>
    </source>
</evidence>
<dbReference type="RefSeq" id="WP_165270630.1">
    <property type="nucleotide sequence ID" value="NZ_JAALLS010000023.1"/>
</dbReference>
<dbReference type="EMBL" id="JAALLS010000023">
    <property type="protein sequence ID" value="NGP89654.1"/>
    <property type="molecule type" value="Genomic_DNA"/>
</dbReference>
<dbReference type="InterPro" id="IPR011006">
    <property type="entry name" value="CheY-like_superfamily"/>
</dbReference>
<evidence type="ECO:0000313" key="4">
    <source>
        <dbReference type="EMBL" id="NGP89654.1"/>
    </source>
</evidence>
<dbReference type="InterPro" id="IPR007492">
    <property type="entry name" value="LytTR_DNA-bd_dom"/>
</dbReference>
<dbReference type="PROSITE" id="PS50110">
    <property type="entry name" value="RESPONSE_REGULATORY"/>
    <property type="match status" value="1"/>
</dbReference>
<dbReference type="SUPFAM" id="SSF52172">
    <property type="entry name" value="CheY-like"/>
    <property type="match status" value="1"/>
</dbReference>
<sequence>MKNYRAVIIDDEPPARDVILEYIEDINWIDVVQSVGNPHKGLDYLNNHEVDVLFLDIQMPQMTGFELVNRLDELPYIIFSTAYDEYAIHAFDINAVDYLLKPYTKARFNEAITRVQKIAGQDDTRQERIRALLKQVDEKEKYPDRLFVRSRDQIIPVEVDDIQWIEAEGDYSRIHYSEGKVLCGKGIGKLLKQLNPSDFVRVHRSYAIALSALENLEPDGHGGFMATLEGETQVKVSRSYANRIKNIII</sequence>
<name>A0A6M1TFT7_9BACT</name>
<dbReference type="SMART" id="SM00850">
    <property type="entry name" value="LytTR"/>
    <property type="match status" value="1"/>
</dbReference>
<dbReference type="GO" id="GO:0003677">
    <property type="term" value="F:DNA binding"/>
    <property type="evidence" value="ECO:0007669"/>
    <property type="project" value="InterPro"/>
</dbReference>
<reference evidence="4 5" key="1">
    <citation type="submission" date="2020-02" db="EMBL/GenBank/DDBJ databases">
        <title>Aliifodinibius halophilus 2W32, complete genome.</title>
        <authorList>
            <person name="Li Y."/>
            <person name="Wu S."/>
        </authorList>
    </citation>
    <scope>NUCLEOTIDE SEQUENCE [LARGE SCALE GENOMIC DNA]</scope>
    <source>
        <strain evidence="4 5">2W32</strain>
    </source>
</reference>
<feature type="domain" description="HTH LytTR-type" evidence="3">
    <location>
        <begin position="146"/>
        <end position="249"/>
    </location>
</feature>
<protein>
    <submittedName>
        <fullName evidence="4">Response regulator transcription factor</fullName>
    </submittedName>
</protein>
<accession>A0A6M1TFT7</accession>
<dbReference type="InterPro" id="IPR001789">
    <property type="entry name" value="Sig_transdc_resp-reg_receiver"/>
</dbReference>
<evidence type="ECO:0000313" key="5">
    <source>
        <dbReference type="Proteomes" id="UP000479132"/>
    </source>
</evidence>
<feature type="domain" description="Response regulatory" evidence="2">
    <location>
        <begin position="5"/>
        <end position="116"/>
    </location>
</feature>
<dbReference type="InterPro" id="IPR046947">
    <property type="entry name" value="LytR-like"/>
</dbReference>
<dbReference type="SMART" id="SM00448">
    <property type="entry name" value="REC"/>
    <property type="match status" value="1"/>
</dbReference>
<keyword evidence="5" id="KW-1185">Reference proteome</keyword>
<evidence type="ECO:0000256" key="1">
    <source>
        <dbReference type="PROSITE-ProRule" id="PRU00169"/>
    </source>
</evidence>
<comment type="caution">
    <text evidence="4">The sequence shown here is derived from an EMBL/GenBank/DDBJ whole genome shotgun (WGS) entry which is preliminary data.</text>
</comment>
<dbReference type="Pfam" id="PF00072">
    <property type="entry name" value="Response_reg"/>
    <property type="match status" value="1"/>
</dbReference>
<evidence type="ECO:0000259" key="2">
    <source>
        <dbReference type="PROSITE" id="PS50110"/>
    </source>
</evidence>
<feature type="modified residue" description="4-aspartylphosphate" evidence="1">
    <location>
        <position position="56"/>
    </location>
</feature>
<dbReference type="PANTHER" id="PTHR37299">
    <property type="entry name" value="TRANSCRIPTIONAL REGULATOR-RELATED"/>
    <property type="match status" value="1"/>
</dbReference>
<dbReference type="Gene3D" id="2.40.50.1020">
    <property type="entry name" value="LytTr DNA-binding domain"/>
    <property type="match status" value="1"/>
</dbReference>
<dbReference type="Gene3D" id="3.40.50.2300">
    <property type="match status" value="1"/>
</dbReference>
<proteinExistence type="predicted"/>
<dbReference type="PROSITE" id="PS50930">
    <property type="entry name" value="HTH_LYTTR"/>
    <property type="match status" value="1"/>
</dbReference>
<dbReference type="PANTHER" id="PTHR37299:SF1">
    <property type="entry name" value="STAGE 0 SPORULATION PROTEIN A HOMOLOG"/>
    <property type="match status" value="1"/>
</dbReference>
<organism evidence="4 5">
    <name type="scientific">Fodinibius halophilus</name>
    <dbReference type="NCBI Taxonomy" id="1736908"/>
    <lineage>
        <taxon>Bacteria</taxon>
        <taxon>Pseudomonadati</taxon>
        <taxon>Balneolota</taxon>
        <taxon>Balneolia</taxon>
        <taxon>Balneolales</taxon>
        <taxon>Balneolaceae</taxon>
        <taxon>Fodinibius</taxon>
    </lineage>
</organism>